<dbReference type="SUPFAM" id="SSF47459">
    <property type="entry name" value="HLH, helix-loop-helix DNA-binding domain"/>
    <property type="match status" value="1"/>
</dbReference>
<sequence length="175" mass="19940">MPRRKKEDELALSEREKIPRGAANARERTRMRVLSKAFGRLKLTLPWVPPDTKLSKLDTLRLATSYISHLQRLLSEEDGSGDDSQASDIKSHVVCWPFGHLRNVQNGNGTQESRNGRTSISEHHGPVRSPKSEVTSLDELHTQSFLEDFSPHLHGQPPQPYFDQYSIHYEHSSHP</sequence>
<dbReference type="InterPro" id="IPR011598">
    <property type="entry name" value="bHLH_dom"/>
</dbReference>
<evidence type="ECO:0000256" key="2">
    <source>
        <dbReference type="ARBA" id="ARBA00023015"/>
    </source>
</evidence>
<gene>
    <name evidence="8" type="ORF">TCAL_05709</name>
</gene>
<feature type="compositionally biased region" description="Polar residues" evidence="6">
    <location>
        <begin position="104"/>
        <end position="119"/>
    </location>
</feature>
<dbReference type="GO" id="GO:0000977">
    <property type="term" value="F:RNA polymerase II transcription regulatory region sequence-specific DNA binding"/>
    <property type="evidence" value="ECO:0007669"/>
    <property type="project" value="TreeGrafter"/>
</dbReference>
<comment type="subcellular location">
    <subcellularLocation>
        <location evidence="1">Nucleus</location>
    </subcellularLocation>
</comment>
<dbReference type="AlphaFoldDB" id="A0A553N859"/>
<evidence type="ECO:0000259" key="7">
    <source>
        <dbReference type="PROSITE" id="PS50888"/>
    </source>
</evidence>
<dbReference type="PANTHER" id="PTHR23349:SF72">
    <property type="entry name" value="HLH54F"/>
    <property type="match status" value="1"/>
</dbReference>
<dbReference type="GO" id="GO:0032502">
    <property type="term" value="P:developmental process"/>
    <property type="evidence" value="ECO:0007669"/>
    <property type="project" value="TreeGrafter"/>
</dbReference>
<accession>A0A553N859</accession>
<dbReference type="InterPro" id="IPR036638">
    <property type="entry name" value="HLH_DNA-bd_sf"/>
</dbReference>
<keyword evidence="9" id="KW-1185">Reference proteome</keyword>
<dbReference type="CDD" id="cd11423">
    <property type="entry name" value="bHLH_TS_musculin_like"/>
    <property type="match status" value="1"/>
</dbReference>
<dbReference type="Pfam" id="PF00010">
    <property type="entry name" value="HLH"/>
    <property type="match status" value="1"/>
</dbReference>
<feature type="region of interest" description="Disordered" evidence="6">
    <location>
        <begin position="104"/>
        <end position="175"/>
    </location>
</feature>
<keyword evidence="5" id="KW-0539">Nucleus</keyword>
<dbReference type="PANTHER" id="PTHR23349">
    <property type="entry name" value="BASIC HELIX-LOOP-HELIX TRANSCRIPTION FACTOR, TWIST"/>
    <property type="match status" value="1"/>
</dbReference>
<reference evidence="8 9" key="1">
    <citation type="journal article" date="2018" name="Nat. Ecol. Evol.">
        <title>Genomic signatures of mitonuclear coevolution across populations of Tigriopus californicus.</title>
        <authorList>
            <person name="Barreto F.S."/>
            <person name="Watson E.T."/>
            <person name="Lima T.G."/>
            <person name="Willett C.S."/>
            <person name="Edmands S."/>
            <person name="Li W."/>
            <person name="Burton R.S."/>
        </authorList>
    </citation>
    <scope>NUCLEOTIDE SEQUENCE [LARGE SCALE GENOMIC DNA]</scope>
    <source>
        <strain evidence="8 9">San Diego</strain>
    </source>
</reference>
<evidence type="ECO:0000256" key="6">
    <source>
        <dbReference type="SAM" id="MobiDB-lite"/>
    </source>
</evidence>
<keyword evidence="2" id="KW-0805">Transcription regulation</keyword>
<dbReference type="STRING" id="6832.A0A553N859"/>
<evidence type="ECO:0000313" key="9">
    <source>
        <dbReference type="Proteomes" id="UP000318571"/>
    </source>
</evidence>
<dbReference type="GO" id="GO:0046983">
    <property type="term" value="F:protein dimerization activity"/>
    <property type="evidence" value="ECO:0007669"/>
    <property type="project" value="InterPro"/>
</dbReference>
<name>A0A553N859_TIGCA</name>
<evidence type="ECO:0000256" key="3">
    <source>
        <dbReference type="ARBA" id="ARBA00023125"/>
    </source>
</evidence>
<organism evidence="8 9">
    <name type="scientific">Tigriopus californicus</name>
    <name type="common">Marine copepod</name>
    <dbReference type="NCBI Taxonomy" id="6832"/>
    <lineage>
        <taxon>Eukaryota</taxon>
        <taxon>Metazoa</taxon>
        <taxon>Ecdysozoa</taxon>
        <taxon>Arthropoda</taxon>
        <taxon>Crustacea</taxon>
        <taxon>Multicrustacea</taxon>
        <taxon>Hexanauplia</taxon>
        <taxon>Copepoda</taxon>
        <taxon>Harpacticoida</taxon>
        <taxon>Harpacticidae</taxon>
        <taxon>Tigriopus</taxon>
    </lineage>
</organism>
<dbReference type="Gene3D" id="4.10.280.10">
    <property type="entry name" value="Helix-loop-helix DNA-binding domain"/>
    <property type="match status" value="1"/>
</dbReference>
<dbReference type="GO" id="GO:0000981">
    <property type="term" value="F:DNA-binding transcription factor activity, RNA polymerase II-specific"/>
    <property type="evidence" value="ECO:0007669"/>
    <property type="project" value="TreeGrafter"/>
</dbReference>
<dbReference type="GO" id="GO:0005634">
    <property type="term" value="C:nucleus"/>
    <property type="evidence" value="ECO:0007669"/>
    <property type="project" value="UniProtKB-SubCell"/>
</dbReference>
<evidence type="ECO:0000313" key="8">
    <source>
        <dbReference type="EMBL" id="TRY61617.1"/>
    </source>
</evidence>
<feature type="region of interest" description="Disordered" evidence="6">
    <location>
        <begin position="1"/>
        <end position="26"/>
    </location>
</feature>
<proteinExistence type="predicted"/>
<feature type="non-terminal residue" evidence="8">
    <location>
        <position position="175"/>
    </location>
</feature>
<feature type="domain" description="BHLH" evidence="7">
    <location>
        <begin position="18"/>
        <end position="70"/>
    </location>
</feature>
<evidence type="ECO:0000256" key="5">
    <source>
        <dbReference type="ARBA" id="ARBA00023242"/>
    </source>
</evidence>
<dbReference type="PROSITE" id="PS50888">
    <property type="entry name" value="BHLH"/>
    <property type="match status" value="1"/>
</dbReference>
<dbReference type="InterPro" id="IPR050283">
    <property type="entry name" value="E-box_TF_Regulators"/>
</dbReference>
<dbReference type="FunFam" id="4.10.280.10:FF:000010">
    <property type="entry name" value="Scleraxis bHLH transcription factor"/>
    <property type="match status" value="1"/>
</dbReference>
<dbReference type="EMBL" id="VCGU01000459">
    <property type="protein sequence ID" value="TRY61617.1"/>
    <property type="molecule type" value="Genomic_DNA"/>
</dbReference>
<keyword evidence="4" id="KW-0804">Transcription</keyword>
<evidence type="ECO:0000256" key="4">
    <source>
        <dbReference type="ARBA" id="ARBA00023163"/>
    </source>
</evidence>
<evidence type="ECO:0000256" key="1">
    <source>
        <dbReference type="ARBA" id="ARBA00004123"/>
    </source>
</evidence>
<dbReference type="Proteomes" id="UP000318571">
    <property type="component" value="Chromosome 8"/>
</dbReference>
<keyword evidence="3" id="KW-0238">DNA-binding</keyword>
<protein>
    <recommendedName>
        <fullName evidence="7">BHLH domain-containing protein</fullName>
    </recommendedName>
</protein>
<comment type="caution">
    <text evidence="8">The sequence shown here is derived from an EMBL/GenBank/DDBJ whole genome shotgun (WGS) entry which is preliminary data.</text>
</comment>
<dbReference type="SMART" id="SM00353">
    <property type="entry name" value="HLH"/>
    <property type="match status" value="1"/>
</dbReference>